<evidence type="ECO:0000256" key="8">
    <source>
        <dbReference type="SAM" id="Phobius"/>
    </source>
</evidence>
<evidence type="ECO:0000256" key="4">
    <source>
        <dbReference type="ARBA" id="ARBA00022692"/>
    </source>
</evidence>
<evidence type="ECO:0000256" key="6">
    <source>
        <dbReference type="ARBA" id="ARBA00022989"/>
    </source>
</evidence>
<dbReference type="AlphaFoldDB" id="A0A8J6PFP3"/>
<proteinExistence type="inferred from homology"/>
<keyword evidence="5" id="KW-0133">Cell shape</keyword>
<accession>A0A8J6PFP3</accession>
<dbReference type="GO" id="GO:0008360">
    <property type="term" value="P:regulation of cell shape"/>
    <property type="evidence" value="ECO:0007669"/>
    <property type="project" value="UniProtKB-KW"/>
</dbReference>
<keyword evidence="4 8" id="KW-0812">Transmembrane</keyword>
<keyword evidence="7 8" id="KW-0472">Membrane</keyword>
<feature type="transmembrane region" description="Helical" evidence="8">
    <location>
        <begin position="136"/>
        <end position="154"/>
    </location>
</feature>
<keyword evidence="6 8" id="KW-1133">Transmembrane helix</keyword>
<feature type="transmembrane region" description="Helical" evidence="8">
    <location>
        <begin position="77"/>
        <end position="99"/>
    </location>
</feature>
<keyword evidence="10" id="KW-1185">Reference proteome</keyword>
<evidence type="ECO:0000256" key="5">
    <source>
        <dbReference type="ARBA" id="ARBA00022960"/>
    </source>
</evidence>
<reference evidence="9" key="1">
    <citation type="submission" date="2020-08" db="EMBL/GenBank/DDBJ databases">
        <title>Genome public.</title>
        <authorList>
            <person name="Liu C."/>
            <person name="Sun Q."/>
        </authorList>
    </citation>
    <scope>NUCLEOTIDE SEQUENCE</scope>
    <source>
        <strain evidence="9">NSJ-15</strain>
    </source>
</reference>
<protein>
    <submittedName>
        <fullName evidence="9">Rod shape-determining protein MreD</fullName>
    </submittedName>
</protein>
<dbReference type="Proteomes" id="UP000632659">
    <property type="component" value="Unassembled WGS sequence"/>
</dbReference>
<evidence type="ECO:0000313" key="10">
    <source>
        <dbReference type="Proteomes" id="UP000632659"/>
    </source>
</evidence>
<organism evidence="9 10">
    <name type="scientific">Massiliimalia timonensis</name>
    <dbReference type="NCBI Taxonomy" id="1987501"/>
    <lineage>
        <taxon>Bacteria</taxon>
        <taxon>Bacillati</taxon>
        <taxon>Bacillota</taxon>
        <taxon>Clostridia</taxon>
        <taxon>Eubacteriales</taxon>
        <taxon>Oscillospiraceae</taxon>
        <taxon>Massiliimalia</taxon>
    </lineage>
</organism>
<feature type="transmembrane region" description="Helical" evidence="8">
    <location>
        <begin position="12"/>
        <end position="32"/>
    </location>
</feature>
<comment type="similarity">
    <text evidence="2">Belongs to the MreD family.</text>
</comment>
<evidence type="ECO:0000256" key="7">
    <source>
        <dbReference type="ARBA" id="ARBA00023136"/>
    </source>
</evidence>
<evidence type="ECO:0000256" key="1">
    <source>
        <dbReference type="ARBA" id="ARBA00004651"/>
    </source>
</evidence>
<dbReference type="InterPro" id="IPR007227">
    <property type="entry name" value="Cell_shape_determining_MreD"/>
</dbReference>
<comment type="caution">
    <text evidence="9">The sequence shown here is derived from an EMBL/GenBank/DDBJ whole genome shotgun (WGS) entry which is preliminary data.</text>
</comment>
<sequence length="166" mass="18720">MIFAQEKSRIRFLIYTLMLFVCAVIQATPGMLPVQGVRPLLLIPLLVSIAAEESELCAAVCGMGAGLWWDWSAGGIFGSRAIFLVVCMTGVSLLCRYLFQAKLWNTALLCLIITSLEQAFQVLLAGEWKNFDIYYGLWQTGYTVVWIFLFAPVIRRISHFFELPVE</sequence>
<dbReference type="RefSeq" id="WP_187536479.1">
    <property type="nucleotide sequence ID" value="NZ_JACRTL010000003.1"/>
</dbReference>
<name>A0A8J6PFP3_9FIRM</name>
<evidence type="ECO:0000313" key="9">
    <source>
        <dbReference type="EMBL" id="MBC8610922.1"/>
    </source>
</evidence>
<evidence type="ECO:0000256" key="3">
    <source>
        <dbReference type="ARBA" id="ARBA00022475"/>
    </source>
</evidence>
<comment type="subcellular location">
    <subcellularLocation>
        <location evidence="1">Cell membrane</location>
        <topology evidence="1">Multi-pass membrane protein</topology>
    </subcellularLocation>
</comment>
<evidence type="ECO:0000256" key="2">
    <source>
        <dbReference type="ARBA" id="ARBA00007776"/>
    </source>
</evidence>
<dbReference type="GO" id="GO:0005886">
    <property type="term" value="C:plasma membrane"/>
    <property type="evidence" value="ECO:0007669"/>
    <property type="project" value="UniProtKB-SubCell"/>
</dbReference>
<gene>
    <name evidence="9" type="primary">mreD</name>
    <name evidence="9" type="ORF">H8702_07270</name>
</gene>
<dbReference type="EMBL" id="JACRTL010000003">
    <property type="protein sequence ID" value="MBC8610922.1"/>
    <property type="molecule type" value="Genomic_DNA"/>
</dbReference>
<keyword evidence="3" id="KW-1003">Cell membrane</keyword>
<dbReference type="Pfam" id="PF04093">
    <property type="entry name" value="MreD"/>
    <property type="match status" value="1"/>
</dbReference>
<dbReference type="NCBIfam" id="TIGR03426">
    <property type="entry name" value="shape_MreD"/>
    <property type="match status" value="1"/>
</dbReference>
<feature type="transmembrane region" description="Helical" evidence="8">
    <location>
        <begin position="106"/>
        <end position="124"/>
    </location>
</feature>